<sequence>MAPERQPEVSEIPKSQRKFQSYIPSSTNKYGWREDLKYYDLKIPKWKYGFADSIRVICGLVPKQQEKYEPFDPFDPKSYKVENCHQRLHFYQRMLDERGWKDPWIRFEVPMWHKINTTRVYTYWQALGRMLVPGIILGIICAQIKGKYFTYHDYEGREEKWKHFKYAKHH</sequence>
<name>A0A8W8KRI6_MAGGI</name>
<dbReference type="Proteomes" id="UP000005408">
    <property type="component" value="Unassembled WGS sequence"/>
</dbReference>
<evidence type="ECO:0000313" key="1">
    <source>
        <dbReference type="EnsemblMetazoa" id="G24991.3:cds"/>
    </source>
</evidence>
<evidence type="ECO:0000313" key="2">
    <source>
        <dbReference type="Proteomes" id="UP000005408"/>
    </source>
</evidence>
<protein>
    <submittedName>
        <fullName evidence="1">Uncharacterized protein</fullName>
    </submittedName>
</protein>
<organism evidence="1 2">
    <name type="scientific">Magallana gigas</name>
    <name type="common">Pacific oyster</name>
    <name type="synonym">Crassostrea gigas</name>
    <dbReference type="NCBI Taxonomy" id="29159"/>
    <lineage>
        <taxon>Eukaryota</taxon>
        <taxon>Metazoa</taxon>
        <taxon>Spiralia</taxon>
        <taxon>Lophotrochozoa</taxon>
        <taxon>Mollusca</taxon>
        <taxon>Bivalvia</taxon>
        <taxon>Autobranchia</taxon>
        <taxon>Pteriomorphia</taxon>
        <taxon>Ostreida</taxon>
        <taxon>Ostreoidea</taxon>
        <taxon>Ostreidae</taxon>
        <taxon>Magallana</taxon>
    </lineage>
</organism>
<proteinExistence type="predicted"/>
<dbReference type="EnsemblMetazoa" id="G24991.3">
    <property type="protein sequence ID" value="G24991.3:cds"/>
    <property type="gene ID" value="G24991"/>
</dbReference>
<dbReference type="AlphaFoldDB" id="A0A8W8KRI6"/>
<accession>A0A8W8KRI6</accession>
<keyword evidence="2" id="KW-1185">Reference proteome</keyword>
<reference evidence="1" key="1">
    <citation type="submission" date="2022-08" db="UniProtKB">
        <authorList>
            <consortium name="EnsemblMetazoa"/>
        </authorList>
    </citation>
    <scope>IDENTIFICATION</scope>
    <source>
        <strain evidence="1">05x7-T-G4-1.051#20</strain>
    </source>
</reference>